<proteinExistence type="predicted"/>
<organism evidence="2 3">
    <name type="scientific">Sagittula stellata (strain ATCC 700073 / DSM 11524 / E-37)</name>
    <dbReference type="NCBI Taxonomy" id="388399"/>
    <lineage>
        <taxon>Bacteria</taxon>
        <taxon>Pseudomonadati</taxon>
        <taxon>Pseudomonadota</taxon>
        <taxon>Alphaproteobacteria</taxon>
        <taxon>Rhodobacterales</taxon>
        <taxon>Roseobacteraceae</taxon>
        <taxon>Sagittula</taxon>
    </lineage>
</organism>
<keyword evidence="1" id="KW-0812">Transmembrane</keyword>
<comment type="caution">
    <text evidence="2">The sequence shown here is derived from an EMBL/GenBank/DDBJ whole genome shotgun (WGS) entry which is preliminary data.</text>
</comment>
<evidence type="ECO:0000313" key="2">
    <source>
        <dbReference type="EMBL" id="EBA09667.1"/>
    </source>
</evidence>
<keyword evidence="1" id="KW-0472">Membrane</keyword>
<dbReference type="GO" id="GO:0004151">
    <property type="term" value="F:dihydroorotase activity"/>
    <property type="evidence" value="ECO:0007669"/>
    <property type="project" value="UniProtKB-EC"/>
</dbReference>
<dbReference type="Proteomes" id="UP000005713">
    <property type="component" value="Unassembled WGS sequence"/>
</dbReference>
<dbReference type="AlphaFoldDB" id="A3JYW4"/>
<gene>
    <name evidence="2" type="ORF">SSE37_07663</name>
</gene>
<keyword evidence="3" id="KW-1185">Reference proteome</keyword>
<keyword evidence="1" id="KW-1133">Transmembrane helix</keyword>
<feature type="transmembrane region" description="Helical" evidence="1">
    <location>
        <begin position="48"/>
        <end position="66"/>
    </location>
</feature>
<protein>
    <submittedName>
        <fullName evidence="2">Dihydroorotase</fullName>
        <ecNumber evidence="2">3.5.2.3</ecNumber>
    </submittedName>
</protein>
<evidence type="ECO:0000256" key="1">
    <source>
        <dbReference type="SAM" id="Phobius"/>
    </source>
</evidence>
<evidence type="ECO:0000313" key="3">
    <source>
        <dbReference type="Proteomes" id="UP000005713"/>
    </source>
</evidence>
<accession>A3JYW4</accession>
<name>A3JYW4_SAGS3</name>
<sequence>MQKGVTMLLTVILGAAAGWGAKHVEPQVTDRLYRWLGSEHMIAEQDRGVAALLVCLLAAAVLLSLLGEGGRVFLFSLFAALGYFQEDLREAFLRRGS</sequence>
<dbReference type="EMBL" id="AAYA01000002">
    <property type="protein sequence ID" value="EBA09667.1"/>
    <property type="molecule type" value="Genomic_DNA"/>
</dbReference>
<keyword evidence="2" id="KW-0378">Hydrolase</keyword>
<reference evidence="2 3" key="1">
    <citation type="submission" date="2006-06" db="EMBL/GenBank/DDBJ databases">
        <authorList>
            <person name="Moran M.A."/>
            <person name="Ferriera S."/>
            <person name="Johnson J."/>
            <person name="Kravitz S."/>
            <person name="Beeson K."/>
            <person name="Sutton G."/>
            <person name="Rogers Y.-H."/>
            <person name="Friedman R."/>
            <person name="Frazier M."/>
            <person name="Venter J.C."/>
        </authorList>
    </citation>
    <scope>NUCLEOTIDE SEQUENCE [LARGE SCALE GENOMIC DNA]</scope>
    <source>
        <strain evidence="2 3">E-37</strain>
    </source>
</reference>
<dbReference type="EC" id="3.5.2.3" evidence="2"/>